<evidence type="ECO:0000259" key="7">
    <source>
        <dbReference type="PROSITE" id="PS51846"/>
    </source>
</evidence>
<feature type="transmembrane region" description="Helical" evidence="5">
    <location>
        <begin position="96"/>
        <end position="120"/>
    </location>
</feature>
<feature type="transmembrane region" description="Helical" evidence="5">
    <location>
        <begin position="55"/>
        <end position="75"/>
    </location>
</feature>
<dbReference type="Pfam" id="PF00571">
    <property type="entry name" value="CBS"/>
    <property type="match status" value="1"/>
</dbReference>
<dbReference type="Proteomes" id="UP000254282">
    <property type="component" value="Unassembled WGS sequence"/>
</dbReference>
<keyword evidence="4 5" id="KW-0472">Membrane</keyword>
<protein>
    <submittedName>
        <fullName evidence="8">Mg2+ and Co2+ transporter CorB</fullName>
    </submittedName>
</protein>
<dbReference type="GO" id="GO:0005886">
    <property type="term" value="C:plasma membrane"/>
    <property type="evidence" value="ECO:0007669"/>
    <property type="project" value="UniProtKB-SubCell"/>
</dbReference>
<dbReference type="PROSITE" id="PS51371">
    <property type="entry name" value="CBS"/>
    <property type="match status" value="1"/>
</dbReference>
<keyword evidence="3" id="KW-0129">CBS domain</keyword>
<dbReference type="AlphaFoldDB" id="A0A381FR54"/>
<keyword evidence="4 5" id="KW-0812">Transmembrane</keyword>
<dbReference type="SUPFAM" id="SSF54631">
    <property type="entry name" value="CBS-domain pair"/>
    <property type="match status" value="1"/>
</dbReference>
<dbReference type="InterPro" id="IPR051676">
    <property type="entry name" value="UPF0053_domain"/>
</dbReference>
<evidence type="ECO:0000256" key="4">
    <source>
        <dbReference type="PROSITE-ProRule" id="PRU01193"/>
    </source>
</evidence>
<evidence type="ECO:0000256" key="2">
    <source>
        <dbReference type="ARBA" id="ARBA00022475"/>
    </source>
</evidence>
<evidence type="ECO:0000259" key="6">
    <source>
        <dbReference type="PROSITE" id="PS51371"/>
    </source>
</evidence>
<dbReference type="InterPro" id="IPR016169">
    <property type="entry name" value="FAD-bd_PCMH_sub2"/>
</dbReference>
<dbReference type="RefSeq" id="WP_115621904.1">
    <property type="nucleotide sequence ID" value="NZ_UFVR01000004.1"/>
</dbReference>
<dbReference type="InterPro" id="IPR046342">
    <property type="entry name" value="CBS_dom_sf"/>
</dbReference>
<reference evidence="8 9" key="1">
    <citation type="submission" date="2018-06" db="EMBL/GenBank/DDBJ databases">
        <authorList>
            <consortium name="Pathogen Informatics"/>
            <person name="Doyle S."/>
        </authorList>
    </citation>
    <scope>NUCLEOTIDE SEQUENCE [LARGE SCALE GENOMIC DNA]</scope>
    <source>
        <strain evidence="8 9">NCTC13532</strain>
    </source>
</reference>
<sequence>MIILVILILILLNAYFSLAEIALIAVKEHELKKEIDSGNIAAQKVKILIKDPESFLSVVQVGITLLGIIEGIYGGKFVAEMIDPFVSRHFNLSPTILRVITTCFGIGLITYLTIIIGELLPKSIALQNPLKISMWVAPSLVLFSRIAFPFVKLLTLNTRFLLNLLNIHKGENQKITECDLKNMLSTAYRQGILKEEELVLHQNIFTYDELIAEQIMKPAVIVEIISNNASRTEVTNLIKSKPYSHFPVLDEKTGKMIGVLAIKDFFLEISIPWQNLIRLPFIITQNTLVKDIFFDFKEKNHDFGLVMKKKTEFLGIVTMQDVMEGVFGDMPEREDYHKYFYKVDDNTWIANSFIHLQRIRRELSLEWMREYEMKYITIAELFSGLLHQSFKIGDQLKLHNVIFTIIESEIDSIKKVKIELFPTV</sequence>
<dbReference type="GO" id="GO:0050660">
    <property type="term" value="F:flavin adenine dinucleotide binding"/>
    <property type="evidence" value="ECO:0007669"/>
    <property type="project" value="InterPro"/>
</dbReference>
<accession>A0A381FR54</accession>
<evidence type="ECO:0000256" key="1">
    <source>
        <dbReference type="ARBA" id="ARBA00004651"/>
    </source>
</evidence>
<dbReference type="Gene3D" id="3.30.465.10">
    <property type="match status" value="1"/>
</dbReference>
<feature type="domain" description="CBS" evidence="6">
    <location>
        <begin position="216"/>
        <end position="276"/>
    </location>
</feature>
<dbReference type="SUPFAM" id="SSF56176">
    <property type="entry name" value="FAD-binding/transporter-associated domain-like"/>
    <property type="match status" value="1"/>
</dbReference>
<evidence type="ECO:0000256" key="3">
    <source>
        <dbReference type="PROSITE-ProRule" id="PRU00703"/>
    </source>
</evidence>
<evidence type="ECO:0000256" key="5">
    <source>
        <dbReference type="SAM" id="Phobius"/>
    </source>
</evidence>
<evidence type="ECO:0000313" key="8">
    <source>
        <dbReference type="EMBL" id="SUX48933.1"/>
    </source>
</evidence>
<dbReference type="EMBL" id="UFVR01000004">
    <property type="protein sequence ID" value="SUX48933.1"/>
    <property type="molecule type" value="Genomic_DNA"/>
</dbReference>
<dbReference type="PROSITE" id="PS51846">
    <property type="entry name" value="CNNM"/>
    <property type="match status" value="1"/>
</dbReference>
<dbReference type="InterPro" id="IPR002550">
    <property type="entry name" value="CNNM"/>
</dbReference>
<comment type="subcellular location">
    <subcellularLocation>
        <location evidence="1">Cell membrane</location>
        <topology evidence="1">Multi-pass membrane protein</topology>
    </subcellularLocation>
</comment>
<keyword evidence="4 5" id="KW-1133">Transmembrane helix</keyword>
<feature type="transmembrane region" description="Helical" evidence="5">
    <location>
        <begin position="132"/>
        <end position="151"/>
    </location>
</feature>
<dbReference type="Gene3D" id="3.10.580.10">
    <property type="entry name" value="CBS-domain"/>
    <property type="match status" value="1"/>
</dbReference>
<gene>
    <name evidence="8" type="primary">ytfL_2</name>
    <name evidence="8" type="ORF">NCTC13532_04544</name>
</gene>
<dbReference type="InterPro" id="IPR000644">
    <property type="entry name" value="CBS_dom"/>
</dbReference>
<organism evidence="8 9">
    <name type="scientific">Chryseobacterium indoltheticum</name>
    <dbReference type="NCBI Taxonomy" id="254"/>
    <lineage>
        <taxon>Bacteria</taxon>
        <taxon>Pseudomonadati</taxon>
        <taxon>Bacteroidota</taxon>
        <taxon>Flavobacteriia</taxon>
        <taxon>Flavobacteriales</taxon>
        <taxon>Weeksellaceae</taxon>
        <taxon>Chryseobacterium group</taxon>
        <taxon>Chryseobacterium</taxon>
    </lineage>
</organism>
<dbReference type="PANTHER" id="PTHR43099">
    <property type="entry name" value="UPF0053 PROTEIN YRKA"/>
    <property type="match status" value="1"/>
</dbReference>
<feature type="domain" description="CNNM transmembrane" evidence="7">
    <location>
        <begin position="1"/>
        <end position="197"/>
    </location>
</feature>
<dbReference type="InterPro" id="IPR005170">
    <property type="entry name" value="Transptr-assoc_dom"/>
</dbReference>
<dbReference type="Pfam" id="PF03471">
    <property type="entry name" value="CorC_HlyC"/>
    <property type="match status" value="1"/>
</dbReference>
<dbReference type="Pfam" id="PF01595">
    <property type="entry name" value="CNNM"/>
    <property type="match status" value="1"/>
</dbReference>
<dbReference type="InterPro" id="IPR036318">
    <property type="entry name" value="FAD-bd_PCMH-like_sf"/>
</dbReference>
<keyword evidence="2" id="KW-1003">Cell membrane</keyword>
<evidence type="ECO:0000313" key="9">
    <source>
        <dbReference type="Proteomes" id="UP000254282"/>
    </source>
</evidence>
<name>A0A381FR54_9FLAO</name>
<dbReference type="PANTHER" id="PTHR43099:SF5">
    <property type="entry name" value="HLYC_CORC FAMILY TRANSPORTER"/>
    <property type="match status" value="1"/>
</dbReference>
<proteinExistence type="predicted"/>